<gene>
    <name evidence="1" type="ORF">PITCH_A790003</name>
</gene>
<reference evidence="1" key="1">
    <citation type="submission" date="2018-01" db="EMBL/GenBank/DDBJ databases">
        <authorList>
            <person name="Regsiter A."/>
            <person name="William W."/>
        </authorList>
    </citation>
    <scope>NUCLEOTIDE SEQUENCE</scope>
    <source>
        <strain evidence="1">TRIP AH-1</strain>
    </source>
</reference>
<evidence type="ECO:0000313" key="1">
    <source>
        <dbReference type="EMBL" id="SPD75994.1"/>
    </source>
</evidence>
<organism evidence="1">
    <name type="scientific">uncultured Desulfobacterium sp</name>
    <dbReference type="NCBI Taxonomy" id="201089"/>
    <lineage>
        <taxon>Bacteria</taxon>
        <taxon>Pseudomonadati</taxon>
        <taxon>Thermodesulfobacteriota</taxon>
        <taxon>Desulfobacteria</taxon>
        <taxon>Desulfobacterales</taxon>
        <taxon>Desulfobacteriaceae</taxon>
        <taxon>Desulfobacterium</taxon>
        <taxon>environmental samples</taxon>
    </lineage>
</organism>
<sequence length="118" mass="13198">MESDNICSKADRAIQIKIPQRILVFQQNGSAESKIAGIREFGQGLFDIEVISIDEPLPGLIEDSRAYLPKDFSADVVLDFLRHPDLSLDLARLCHKKNIPIVASGKKHTDKWAFKPPT</sequence>
<protein>
    <submittedName>
        <fullName evidence="1">Uncharacterized protein</fullName>
    </submittedName>
</protein>
<dbReference type="Pfam" id="PF02593">
    <property type="entry name" value="DUF166"/>
    <property type="match status" value="1"/>
</dbReference>
<dbReference type="EMBL" id="OJIN01000224">
    <property type="protein sequence ID" value="SPD75994.1"/>
    <property type="molecule type" value="Genomic_DNA"/>
</dbReference>
<dbReference type="AlphaFoldDB" id="A0A445N2R9"/>
<accession>A0A445N2R9</accession>
<dbReference type="InterPro" id="IPR003745">
    <property type="entry name" value="DUF166"/>
</dbReference>
<proteinExistence type="predicted"/>
<name>A0A445N2R9_9BACT</name>